<dbReference type="KEGG" id="stai:STAIW_v1c11100"/>
<dbReference type="RefSeq" id="WP_020835468.1">
    <property type="nucleotide sequence ID" value="NC_021832.1"/>
</dbReference>
<reference evidence="3 4" key="1">
    <citation type="journal article" date="2013" name="Genome Biol. Evol.">
        <title>Comparison of metabolic capacities and inference of gene content evolution in mosquito-associated Spiroplasma diminutum and S. taiwanense.</title>
        <authorList>
            <person name="Lo W.S."/>
            <person name="Ku C."/>
            <person name="Chen L.L."/>
            <person name="Chang T.H."/>
            <person name="Kuo C.H."/>
        </authorList>
    </citation>
    <scope>NUCLEOTIDE SEQUENCE [LARGE SCALE GENOMIC DNA]</scope>
    <source>
        <strain evidence="3">CT-1</strain>
        <plasmid evidence="4">Plasmid</plasmid>
    </source>
</reference>
<name>S5MDB1_9MOLU</name>
<sequence>MKKLLSLLGTVSIMASGASYVASVSTDKIQKYNVVYKTEDKIDWDNTQEEFKNVFDNIKENLINNNLLKISNNIDQDKILEYIEFSKNKAEQILSEVSSKNLGLDDTIEYVKVNNEQFVNSFNKGYDQFTNMDSKKIISTNFNVFGETNFNFLKFDNNFLSKLTPAQKNSELISKLKVAKLSLSSLSAAAAVAAAGFWAGSFWSFGATIPWAVGCSTVAGFLGAAAGGVSIALKKYNKDMSNWEKFGSVIGATISLGQVLATTSKILLINLTAGITPFCWCMPTLIALIATIGAIIAWIDGVKF</sequence>
<dbReference type="HOGENOM" id="CLU_915004_0_0_14"/>
<dbReference type="EMBL" id="CP005075">
    <property type="protein sequence ID" value="AGR41693.1"/>
    <property type="molecule type" value="Genomic_DNA"/>
</dbReference>
<evidence type="ECO:0000256" key="1">
    <source>
        <dbReference type="SAM" id="Phobius"/>
    </source>
</evidence>
<evidence type="ECO:0000313" key="3">
    <source>
        <dbReference type="EMBL" id="AGR41693.1"/>
    </source>
</evidence>
<feature type="transmembrane region" description="Helical" evidence="1">
    <location>
        <begin position="245"/>
        <end position="268"/>
    </location>
</feature>
<accession>S5MDB1</accession>
<gene>
    <name evidence="3" type="ORF">STAIW_v1c11100</name>
</gene>
<dbReference type="OrthoDB" id="395787at2"/>
<feature type="chain" id="PRO_5004530247" description="Transmembrane protein" evidence="2">
    <location>
        <begin position="22"/>
        <end position="304"/>
    </location>
</feature>
<feature type="transmembrane region" description="Helical" evidence="1">
    <location>
        <begin position="181"/>
        <end position="199"/>
    </location>
</feature>
<organism evidence="3 4">
    <name type="scientific">Spiroplasma taiwanense CT-1</name>
    <dbReference type="NCBI Taxonomy" id="1276220"/>
    <lineage>
        <taxon>Bacteria</taxon>
        <taxon>Bacillati</taxon>
        <taxon>Mycoplasmatota</taxon>
        <taxon>Mollicutes</taxon>
        <taxon>Entomoplasmatales</taxon>
        <taxon>Spiroplasmataceae</taxon>
        <taxon>Spiroplasma</taxon>
    </lineage>
</organism>
<feature type="transmembrane region" description="Helical" evidence="1">
    <location>
        <begin position="211"/>
        <end position="233"/>
    </location>
</feature>
<evidence type="ECO:0000256" key="2">
    <source>
        <dbReference type="SAM" id="SignalP"/>
    </source>
</evidence>
<keyword evidence="1" id="KW-0472">Membrane</keyword>
<keyword evidence="1" id="KW-1133">Transmembrane helix</keyword>
<evidence type="ECO:0000313" key="4">
    <source>
        <dbReference type="Proteomes" id="UP000014984"/>
    </source>
</evidence>
<keyword evidence="1" id="KW-0812">Transmembrane</keyword>
<dbReference type="AlphaFoldDB" id="S5MDB1"/>
<feature type="signal peptide" evidence="2">
    <location>
        <begin position="1"/>
        <end position="21"/>
    </location>
</feature>
<proteinExistence type="predicted"/>
<evidence type="ECO:0008006" key="5">
    <source>
        <dbReference type="Google" id="ProtNLM"/>
    </source>
</evidence>
<protein>
    <recommendedName>
        <fullName evidence="5">Transmembrane protein</fullName>
    </recommendedName>
</protein>
<keyword evidence="2" id="KW-0732">Signal</keyword>
<dbReference type="Proteomes" id="UP000014984">
    <property type="component" value="Plasmid unnamed"/>
</dbReference>
<feature type="transmembrane region" description="Helical" evidence="1">
    <location>
        <begin position="280"/>
        <end position="299"/>
    </location>
</feature>
<keyword evidence="4" id="KW-1185">Reference proteome</keyword>
<dbReference type="PATRIC" id="fig|1276220.3.peg.1127"/>
<geneLocation type="plasmid" evidence="3">
    <name>unnamed</name>
</geneLocation>
<keyword evidence="3" id="KW-0614">Plasmid</keyword>